<dbReference type="EMBL" id="UINC01200987">
    <property type="protein sequence ID" value="SVE20124.1"/>
    <property type="molecule type" value="Genomic_DNA"/>
</dbReference>
<proteinExistence type="predicted"/>
<gene>
    <name evidence="1" type="ORF">METZ01_LOCUS472978</name>
</gene>
<organism evidence="1">
    <name type="scientific">marine metagenome</name>
    <dbReference type="NCBI Taxonomy" id="408172"/>
    <lineage>
        <taxon>unclassified sequences</taxon>
        <taxon>metagenomes</taxon>
        <taxon>ecological metagenomes</taxon>
    </lineage>
</organism>
<feature type="non-terminal residue" evidence="1">
    <location>
        <position position="1"/>
    </location>
</feature>
<name>A0A383BJM8_9ZZZZ</name>
<evidence type="ECO:0000313" key="1">
    <source>
        <dbReference type="EMBL" id="SVE20124.1"/>
    </source>
</evidence>
<protein>
    <submittedName>
        <fullName evidence="1">Uncharacterized protein</fullName>
    </submittedName>
</protein>
<sequence length="105" mass="12187">ARINSVENAKSIISGLLIREVLLKKAVEANLHHDKDFMEQVDKLKKQHTIQNIFYGIKNPDTEHDDHSSRFNAFQDFIDSLRKESDITIDSTVVKTFILDKRIHI</sequence>
<accession>A0A383BJM8</accession>
<reference evidence="1" key="1">
    <citation type="submission" date="2018-05" db="EMBL/GenBank/DDBJ databases">
        <authorList>
            <person name="Lanie J.A."/>
            <person name="Ng W.-L."/>
            <person name="Kazmierczak K.M."/>
            <person name="Andrzejewski T.M."/>
            <person name="Davidsen T.M."/>
            <person name="Wayne K.J."/>
            <person name="Tettelin H."/>
            <person name="Glass J.I."/>
            <person name="Rusch D."/>
            <person name="Podicherti R."/>
            <person name="Tsui H.-C.T."/>
            <person name="Winkler M.E."/>
        </authorList>
    </citation>
    <scope>NUCLEOTIDE SEQUENCE</scope>
</reference>
<dbReference type="AlphaFoldDB" id="A0A383BJM8"/>